<dbReference type="Gene3D" id="1.50.10.20">
    <property type="match status" value="1"/>
</dbReference>
<keyword evidence="2" id="KW-1185">Reference proteome</keyword>
<dbReference type="RefSeq" id="WP_250867160.1">
    <property type="nucleotide sequence ID" value="NZ_JAGSOI010000004.1"/>
</dbReference>
<proteinExistence type="predicted"/>
<sequence>MEEMIQNAFGWIREQEITTAKELSRLITAFELWGVENDFPTKLIQLKSENNWDNSIRETARACSSLVPSNLNLEKCGKWLLSKKENNGSWENDVYDTTYALIALAEMGIPETKGCKWLVENYGEKWEHVGTTSLIVTTLVKQEDLTKEKPFADFIEERAKWILSERDKDGGWKFISTSNLVIQALAIVGLKEELDTSLKWLMSRQNSNGSWGKNEGDITATALSLITLGYAHRQ</sequence>
<evidence type="ECO:0000313" key="2">
    <source>
        <dbReference type="Proteomes" id="UP001056766"/>
    </source>
</evidence>
<evidence type="ECO:0000313" key="1">
    <source>
        <dbReference type="EMBL" id="MCM1985786.1"/>
    </source>
</evidence>
<protein>
    <submittedName>
        <fullName evidence="1">Terpene cyclase/mutase family protein</fullName>
    </submittedName>
</protein>
<accession>A0A9E4ZDD6</accession>
<dbReference type="EMBL" id="JAGSOI010000004">
    <property type="protein sequence ID" value="MCM1985786.1"/>
    <property type="molecule type" value="Genomic_DNA"/>
</dbReference>
<reference evidence="1" key="2">
    <citation type="submission" date="2021-04" db="EMBL/GenBank/DDBJ databases">
        <authorList>
            <person name="Dong X."/>
        </authorList>
    </citation>
    <scope>NUCLEOTIDE SEQUENCE</scope>
    <source>
        <strain evidence="1">LLY</strain>
    </source>
</reference>
<dbReference type="CDD" id="cd00688">
    <property type="entry name" value="ISOPREN_C2_like"/>
    <property type="match status" value="1"/>
</dbReference>
<dbReference type="AlphaFoldDB" id="A0A9E4ZDD6"/>
<gene>
    <name evidence="1" type="ORF">KDK67_01950</name>
</gene>
<dbReference type="SUPFAM" id="SSF48239">
    <property type="entry name" value="Terpenoid cyclases/Protein prenyltransferases"/>
    <property type="match status" value="1"/>
</dbReference>
<dbReference type="Proteomes" id="UP001056766">
    <property type="component" value="Unassembled WGS sequence"/>
</dbReference>
<organism evidence="1 2">
    <name type="scientific">Methanococcoides seepicolus</name>
    <dbReference type="NCBI Taxonomy" id="2828780"/>
    <lineage>
        <taxon>Archaea</taxon>
        <taxon>Methanobacteriati</taxon>
        <taxon>Methanobacteriota</taxon>
        <taxon>Stenosarchaea group</taxon>
        <taxon>Methanomicrobia</taxon>
        <taxon>Methanosarcinales</taxon>
        <taxon>Methanosarcinaceae</taxon>
        <taxon>Methanococcoides</taxon>
    </lineage>
</organism>
<name>A0A9E4ZDD6_9EURY</name>
<comment type="caution">
    <text evidence="1">The sequence shown here is derived from an EMBL/GenBank/DDBJ whole genome shotgun (WGS) entry which is preliminary data.</text>
</comment>
<dbReference type="InterPro" id="IPR008930">
    <property type="entry name" value="Terpenoid_cyclase/PrenylTrfase"/>
</dbReference>
<reference evidence="1" key="1">
    <citation type="journal article" date="2021" name="mSystems">
        <title>Bacteria and Archaea Synergistically Convert Glycine Betaine to Biogenic Methane in the Formosa Cold Seep of the South China Sea.</title>
        <authorList>
            <person name="Li L."/>
            <person name="Zhang W."/>
            <person name="Zhang S."/>
            <person name="Song L."/>
            <person name="Sun Q."/>
            <person name="Zhang H."/>
            <person name="Xiang H."/>
            <person name="Dong X."/>
        </authorList>
    </citation>
    <scope>NUCLEOTIDE SEQUENCE</scope>
    <source>
        <strain evidence="1">LLY</strain>
    </source>
</reference>